<sequence length="176" mass="19372">MDLASLLSGIGSLGVGTLLGHWLSGRRSRQDARVDVISAVAEVERARWYSTSVDTIDPVRAAVSELEAAALRGNIPRKPVMLYGALAIASWRISEKDSNHQLWDDWADVVTDARDLVKTLVWQDGPRTNDGQRASDVLYDRARAVTRRSVTAVWSDSSDLRAFEQTYRAGKATSVS</sequence>
<gene>
    <name evidence="1" type="ORF">SAMN05660464_0546</name>
</gene>
<proteinExistence type="predicted"/>
<dbReference type="AlphaFoldDB" id="A0A1I5J7V9"/>
<protein>
    <submittedName>
        <fullName evidence="1">Uncharacterized protein</fullName>
    </submittedName>
</protein>
<keyword evidence="2" id="KW-1185">Reference proteome</keyword>
<accession>A0A1I5J7V9</accession>
<dbReference type="STRING" id="1523247.SAMN05660464_0546"/>
<name>A0A1I5J7V9_9ACTN</name>
<dbReference type="Proteomes" id="UP000198857">
    <property type="component" value="Unassembled WGS sequence"/>
</dbReference>
<dbReference type="EMBL" id="FOWQ01000001">
    <property type="protein sequence ID" value="SFO68895.1"/>
    <property type="molecule type" value="Genomic_DNA"/>
</dbReference>
<evidence type="ECO:0000313" key="2">
    <source>
        <dbReference type="Proteomes" id="UP000198857"/>
    </source>
</evidence>
<dbReference type="RefSeq" id="WP_091106564.1">
    <property type="nucleotide sequence ID" value="NZ_FOWQ01000001.1"/>
</dbReference>
<reference evidence="2" key="1">
    <citation type="submission" date="2016-10" db="EMBL/GenBank/DDBJ databases">
        <authorList>
            <person name="Varghese N."/>
            <person name="Submissions S."/>
        </authorList>
    </citation>
    <scope>NUCLEOTIDE SEQUENCE [LARGE SCALE GENOMIC DNA]</scope>
    <source>
        <strain evidence="2">DSM 44208</strain>
    </source>
</reference>
<evidence type="ECO:0000313" key="1">
    <source>
        <dbReference type="EMBL" id="SFO68895.1"/>
    </source>
</evidence>
<dbReference type="OrthoDB" id="9827312at2"/>
<organism evidence="1 2">
    <name type="scientific">Geodermatophilus dictyosporus</name>
    <dbReference type="NCBI Taxonomy" id="1523247"/>
    <lineage>
        <taxon>Bacteria</taxon>
        <taxon>Bacillati</taxon>
        <taxon>Actinomycetota</taxon>
        <taxon>Actinomycetes</taxon>
        <taxon>Geodermatophilales</taxon>
        <taxon>Geodermatophilaceae</taxon>
        <taxon>Geodermatophilus</taxon>
    </lineage>
</organism>